<evidence type="ECO:0000313" key="11">
    <source>
        <dbReference type="Proteomes" id="UP001418222"/>
    </source>
</evidence>
<dbReference type="GO" id="GO:0004518">
    <property type="term" value="F:nuclease activity"/>
    <property type="evidence" value="ECO:0007669"/>
    <property type="project" value="UniProtKB-KW"/>
</dbReference>
<dbReference type="InterPro" id="IPR027806">
    <property type="entry name" value="HARBI1_dom"/>
</dbReference>
<dbReference type="InterPro" id="IPR045249">
    <property type="entry name" value="HARBI1-like"/>
</dbReference>
<sequence length="195" mass="22661">MAACDFNMCFTFVMAGWEGSAHDSWIFNYALNDPQHNFPHPPRGKYYLVDSGYPLQRGYLKPYQNTRYHLPDFARGGCRAEGRREMFNHAHSSLRSVIERSFDVWKKKWAILWDMPSYSFAKQADIVMATMALHNFIRRHPSRNDIDFNECEQEGQDDRVDSQGRQETCSDTTGGVEEMIALRDSIADQLYESRA</sequence>
<keyword evidence="6" id="KW-0378">Hydrolase</keyword>
<comment type="subcellular location">
    <subcellularLocation>
        <location evidence="2">Nucleus</location>
    </subcellularLocation>
</comment>
<dbReference type="AlphaFoldDB" id="A0AAP0BG62"/>
<evidence type="ECO:0000256" key="4">
    <source>
        <dbReference type="ARBA" id="ARBA00022722"/>
    </source>
</evidence>
<evidence type="ECO:0000256" key="1">
    <source>
        <dbReference type="ARBA" id="ARBA00001968"/>
    </source>
</evidence>
<feature type="domain" description="DDE Tnp4" evidence="9">
    <location>
        <begin position="2"/>
        <end position="135"/>
    </location>
</feature>
<dbReference type="GO" id="GO:0005634">
    <property type="term" value="C:nucleus"/>
    <property type="evidence" value="ECO:0007669"/>
    <property type="project" value="UniProtKB-SubCell"/>
</dbReference>
<evidence type="ECO:0000256" key="6">
    <source>
        <dbReference type="ARBA" id="ARBA00022801"/>
    </source>
</evidence>
<dbReference type="PANTHER" id="PTHR22930:SF221">
    <property type="entry name" value="NUCLEASE HARBI1"/>
    <property type="match status" value="1"/>
</dbReference>
<keyword evidence="11" id="KW-1185">Reference proteome</keyword>
<evidence type="ECO:0000313" key="10">
    <source>
        <dbReference type="EMBL" id="KAK8937175.1"/>
    </source>
</evidence>
<comment type="cofactor">
    <cofactor evidence="1">
        <name>a divalent metal cation</name>
        <dbReference type="ChEBI" id="CHEBI:60240"/>
    </cofactor>
</comment>
<evidence type="ECO:0000256" key="3">
    <source>
        <dbReference type="ARBA" id="ARBA00006958"/>
    </source>
</evidence>
<dbReference type="EMBL" id="JBBWWQ010000010">
    <property type="protein sequence ID" value="KAK8937175.1"/>
    <property type="molecule type" value="Genomic_DNA"/>
</dbReference>
<evidence type="ECO:0000256" key="2">
    <source>
        <dbReference type="ARBA" id="ARBA00004123"/>
    </source>
</evidence>
<evidence type="ECO:0000256" key="7">
    <source>
        <dbReference type="ARBA" id="ARBA00023242"/>
    </source>
</evidence>
<keyword evidence="5" id="KW-0479">Metal-binding</keyword>
<feature type="region of interest" description="Disordered" evidence="8">
    <location>
        <begin position="152"/>
        <end position="174"/>
    </location>
</feature>
<dbReference type="Pfam" id="PF13359">
    <property type="entry name" value="DDE_Tnp_4"/>
    <property type="match status" value="1"/>
</dbReference>
<evidence type="ECO:0000256" key="8">
    <source>
        <dbReference type="SAM" id="MobiDB-lite"/>
    </source>
</evidence>
<protein>
    <recommendedName>
        <fullName evidence="9">DDE Tnp4 domain-containing protein</fullName>
    </recommendedName>
</protein>
<keyword evidence="4" id="KW-0540">Nuclease</keyword>
<dbReference type="Proteomes" id="UP001418222">
    <property type="component" value="Unassembled WGS sequence"/>
</dbReference>
<dbReference type="GO" id="GO:0046872">
    <property type="term" value="F:metal ion binding"/>
    <property type="evidence" value="ECO:0007669"/>
    <property type="project" value="UniProtKB-KW"/>
</dbReference>
<comment type="caution">
    <text evidence="10">The sequence shown here is derived from an EMBL/GenBank/DDBJ whole genome shotgun (WGS) entry which is preliminary data.</text>
</comment>
<organism evidence="10 11">
    <name type="scientific">Platanthera zijinensis</name>
    <dbReference type="NCBI Taxonomy" id="2320716"/>
    <lineage>
        <taxon>Eukaryota</taxon>
        <taxon>Viridiplantae</taxon>
        <taxon>Streptophyta</taxon>
        <taxon>Embryophyta</taxon>
        <taxon>Tracheophyta</taxon>
        <taxon>Spermatophyta</taxon>
        <taxon>Magnoliopsida</taxon>
        <taxon>Liliopsida</taxon>
        <taxon>Asparagales</taxon>
        <taxon>Orchidaceae</taxon>
        <taxon>Orchidoideae</taxon>
        <taxon>Orchideae</taxon>
        <taxon>Orchidinae</taxon>
        <taxon>Platanthera</taxon>
    </lineage>
</organism>
<name>A0AAP0BG62_9ASPA</name>
<reference evidence="10 11" key="1">
    <citation type="journal article" date="2022" name="Nat. Plants">
        <title>Genomes of leafy and leafless Platanthera orchids illuminate the evolution of mycoheterotrophy.</title>
        <authorList>
            <person name="Li M.H."/>
            <person name="Liu K.W."/>
            <person name="Li Z."/>
            <person name="Lu H.C."/>
            <person name="Ye Q.L."/>
            <person name="Zhang D."/>
            <person name="Wang J.Y."/>
            <person name="Li Y.F."/>
            <person name="Zhong Z.M."/>
            <person name="Liu X."/>
            <person name="Yu X."/>
            <person name="Liu D.K."/>
            <person name="Tu X.D."/>
            <person name="Liu B."/>
            <person name="Hao Y."/>
            <person name="Liao X.Y."/>
            <person name="Jiang Y.T."/>
            <person name="Sun W.H."/>
            <person name="Chen J."/>
            <person name="Chen Y.Q."/>
            <person name="Ai Y."/>
            <person name="Zhai J.W."/>
            <person name="Wu S.S."/>
            <person name="Zhou Z."/>
            <person name="Hsiao Y.Y."/>
            <person name="Wu W.L."/>
            <person name="Chen Y.Y."/>
            <person name="Lin Y.F."/>
            <person name="Hsu J.L."/>
            <person name="Li C.Y."/>
            <person name="Wang Z.W."/>
            <person name="Zhao X."/>
            <person name="Zhong W.Y."/>
            <person name="Ma X.K."/>
            <person name="Ma L."/>
            <person name="Huang J."/>
            <person name="Chen G.Z."/>
            <person name="Huang M.Z."/>
            <person name="Huang L."/>
            <person name="Peng D.H."/>
            <person name="Luo Y.B."/>
            <person name="Zou S.Q."/>
            <person name="Chen S.P."/>
            <person name="Lan S."/>
            <person name="Tsai W.C."/>
            <person name="Van de Peer Y."/>
            <person name="Liu Z.J."/>
        </authorList>
    </citation>
    <scope>NUCLEOTIDE SEQUENCE [LARGE SCALE GENOMIC DNA]</scope>
    <source>
        <strain evidence="10">Lor287</strain>
    </source>
</reference>
<evidence type="ECO:0000259" key="9">
    <source>
        <dbReference type="Pfam" id="PF13359"/>
    </source>
</evidence>
<gene>
    <name evidence="10" type="ORF">KSP39_PZI012450</name>
</gene>
<dbReference type="GO" id="GO:0016787">
    <property type="term" value="F:hydrolase activity"/>
    <property type="evidence" value="ECO:0007669"/>
    <property type="project" value="UniProtKB-KW"/>
</dbReference>
<comment type="similarity">
    <text evidence="3">Belongs to the HARBI1 family.</text>
</comment>
<dbReference type="PANTHER" id="PTHR22930">
    <property type="match status" value="1"/>
</dbReference>
<accession>A0AAP0BG62</accession>
<keyword evidence="7" id="KW-0539">Nucleus</keyword>
<proteinExistence type="inferred from homology"/>
<evidence type="ECO:0000256" key="5">
    <source>
        <dbReference type="ARBA" id="ARBA00022723"/>
    </source>
</evidence>